<dbReference type="EMBL" id="JAAOYM010000001">
    <property type="protein sequence ID" value="NIJ10230.1"/>
    <property type="molecule type" value="Genomic_DNA"/>
</dbReference>
<dbReference type="RefSeq" id="WP_167166203.1">
    <property type="nucleotide sequence ID" value="NZ_JAAOYM010000001.1"/>
</dbReference>
<dbReference type="AlphaFoldDB" id="A0A7X5ULK1"/>
<dbReference type="InterPro" id="IPR000073">
    <property type="entry name" value="AB_hydrolase_1"/>
</dbReference>
<sequence>MHPKVPAFVLLPGAGSDSWYWHLVVPRLRAHGHDVVAVDLPCDDDSAGLAEYADTVVETVTNAVGDRSELVVVAQSMGAFTAPLVCDRLPVELLVLVAGMTPAPGESPGEWWDNTGQPAAQWEQALREGRDPEAGPDLLELFFHDVPQEVVARALERGEKPQSHTPFERPWPLQRWPDVPTRFLLCSRDRLFPAEFQRRVVRQRLGIVPHELEAGHLPALSRPDELTRRLLAYHAELPNR</sequence>
<dbReference type="PANTHER" id="PTHR37017">
    <property type="entry name" value="AB HYDROLASE-1 DOMAIN-CONTAINING PROTEIN-RELATED"/>
    <property type="match status" value="1"/>
</dbReference>
<dbReference type="Proteomes" id="UP000545493">
    <property type="component" value="Unassembled WGS sequence"/>
</dbReference>
<evidence type="ECO:0000259" key="1">
    <source>
        <dbReference type="Pfam" id="PF12697"/>
    </source>
</evidence>
<comment type="caution">
    <text evidence="2">The sequence shown here is derived from an EMBL/GenBank/DDBJ whole genome shotgun (WGS) entry which is preliminary data.</text>
</comment>
<dbReference type="Gene3D" id="3.40.50.1820">
    <property type="entry name" value="alpha/beta hydrolase"/>
    <property type="match status" value="1"/>
</dbReference>
<dbReference type="InterPro" id="IPR029058">
    <property type="entry name" value="AB_hydrolase_fold"/>
</dbReference>
<dbReference type="InterPro" id="IPR052897">
    <property type="entry name" value="Sec-Metab_Biosynth_Hydrolase"/>
</dbReference>
<dbReference type="PANTHER" id="PTHR37017:SF11">
    <property type="entry name" value="ESTERASE_LIPASE_THIOESTERASE DOMAIN-CONTAINING PROTEIN"/>
    <property type="match status" value="1"/>
</dbReference>
<accession>A0A7X5ULK1</accession>
<dbReference type="SUPFAM" id="SSF53474">
    <property type="entry name" value="alpha/beta-Hydrolases"/>
    <property type="match status" value="1"/>
</dbReference>
<organism evidence="2 3">
    <name type="scientific">Saccharomonospora amisosensis</name>
    <dbReference type="NCBI Taxonomy" id="1128677"/>
    <lineage>
        <taxon>Bacteria</taxon>
        <taxon>Bacillati</taxon>
        <taxon>Actinomycetota</taxon>
        <taxon>Actinomycetes</taxon>
        <taxon>Pseudonocardiales</taxon>
        <taxon>Pseudonocardiaceae</taxon>
        <taxon>Saccharomonospora</taxon>
    </lineage>
</organism>
<dbReference type="Pfam" id="PF12697">
    <property type="entry name" value="Abhydrolase_6"/>
    <property type="match status" value="1"/>
</dbReference>
<proteinExistence type="predicted"/>
<evidence type="ECO:0000313" key="3">
    <source>
        <dbReference type="Proteomes" id="UP000545493"/>
    </source>
</evidence>
<keyword evidence="3" id="KW-1185">Reference proteome</keyword>
<protein>
    <submittedName>
        <fullName evidence="2">Pimeloyl-ACP methyl ester carboxylesterase</fullName>
    </submittedName>
</protein>
<feature type="domain" description="AB hydrolase-1" evidence="1">
    <location>
        <begin position="8"/>
        <end position="226"/>
    </location>
</feature>
<gene>
    <name evidence="2" type="ORF">FHU38_000574</name>
</gene>
<name>A0A7X5ULK1_9PSEU</name>
<evidence type="ECO:0000313" key="2">
    <source>
        <dbReference type="EMBL" id="NIJ10230.1"/>
    </source>
</evidence>
<dbReference type="GO" id="GO:0003824">
    <property type="term" value="F:catalytic activity"/>
    <property type="evidence" value="ECO:0007669"/>
    <property type="project" value="UniProtKB-ARBA"/>
</dbReference>
<reference evidence="2 3" key="1">
    <citation type="submission" date="2020-03" db="EMBL/GenBank/DDBJ databases">
        <title>Sequencing the genomes of 1000 actinobacteria strains.</title>
        <authorList>
            <person name="Klenk H.-P."/>
        </authorList>
    </citation>
    <scope>NUCLEOTIDE SEQUENCE [LARGE SCALE GENOMIC DNA]</scope>
    <source>
        <strain evidence="2 3">DSM 45685</strain>
    </source>
</reference>